<evidence type="ECO:0000256" key="1">
    <source>
        <dbReference type="ARBA" id="ARBA00000085"/>
    </source>
</evidence>
<keyword evidence="6" id="KW-0418">Kinase</keyword>
<gene>
    <name evidence="6" type="ORF">OO17_25335</name>
</gene>
<dbReference type="InterPro" id="IPR004358">
    <property type="entry name" value="Sig_transdc_His_kin-like_C"/>
</dbReference>
<feature type="domain" description="Histidine kinase" evidence="4">
    <location>
        <begin position="1"/>
        <end position="181"/>
    </location>
</feature>
<accession>A0A0D7E4P5</accession>
<dbReference type="SMART" id="SM00448">
    <property type="entry name" value="REC"/>
    <property type="match status" value="1"/>
</dbReference>
<keyword evidence="6" id="KW-0808">Transferase</keyword>
<dbReference type="RefSeq" id="WP_044417078.1">
    <property type="nucleotide sequence ID" value="NZ_JXXE01000605.1"/>
</dbReference>
<dbReference type="AlphaFoldDB" id="A0A0D7E4P5"/>
<dbReference type="GO" id="GO:0004673">
    <property type="term" value="F:protein histidine kinase activity"/>
    <property type="evidence" value="ECO:0007669"/>
    <property type="project" value="UniProtKB-EC"/>
</dbReference>
<organism evidence="6 7">
    <name type="scientific">Rhodopseudomonas palustris</name>
    <dbReference type="NCBI Taxonomy" id="1076"/>
    <lineage>
        <taxon>Bacteria</taxon>
        <taxon>Pseudomonadati</taxon>
        <taxon>Pseudomonadota</taxon>
        <taxon>Alphaproteobacteria</taxon>
        <taxon>Hyphomicrobiales</taxon>
        <taxon>Nitrobacteraceae</taxon>
        <taxon>Rhodopseudomonas</taxon>
    </lineage>
</organism>
<comment type="catalytic activity">
    <reaction evidence="1">
        <text>ATP + protein L-histidine = ADP + protein N-phospho-L-histidine.</text>
        <dbReference type="EC" id="2.7.13.3"/>
    </reaction>
</comment>
<feature type="non-terminal residue" evidence="6">
    <location>
        <position position="1"/>
    </location>
</feature>
<dbReference type="PROSITE" id="PS50109">
    <property type="entry name" value="HIS_KIN"/>
    <property type="match status" value="1"/>
</dbReference>
<dbReference type="PANTHER" id="PTHR43065">
    <property type="entry name" value="SENSOR HISTIDINE KINASE"/>
    <property type="match status" value="1"/>
</dbReference>
<evidence type="ECO:0000256" key="2">
    <source>
        <dbReference type="ARBA" id="ARBA00012438"/>
    </source>
</evidence>
<dbReference type="PANTHER" id="PTHR43065:SF49">
    <property type="entry name" value="HISTIDINE KINASE"/>
    <property type="match status" value="1"/>
</dbReference>
<evidence type="ECO:0000313" key="6">
    <source>
        <dbReference type="EMBL" id="KIZ35828.1"/>
    </source>
</evidence>
<dbReference type="OrthoDB" id="9796100at2"/>
<dbReference type="Proteomes" id="UP000032515">
    <property type="component" value="Unassembled WGS sequence"/>
</dbReference>
<dbReference type="PROSITE" id="PS50110">
    <property type="entry name" value="RESPONSE_REGULATORY"/>
    <property type="match status" value="1"/>
</dbReference>
<dbReference type="Pfam" id="PF02518">
    <property type="entry name" value="HATPase_c"/>
    <property type="match status" value="1"/>
</dbReference>
<keyword evidence="3" id="KW-0597">Phosphoprotein</keyword>
<evidence type="ECO:0000313" key="7">
    <source>
        <dbReference type="Proteomes" id="UP000032515"/>
    </source>
</evidence>
<evidence type="ECO:0000256" key="3">
    <source>
        <dbReference type="PROSITE-ProRule" id="PRU00169"/>
    </source>
</evidence>
<evidence type="ECO:0000259" key="5">
    <source>
        <dbReference type="PROSITE" id="PS50110"/>
    </source>
</evidence>
<dbReference type="InterPro" id="IPR005467">
    <property type="entry name" value="His_kinase_dom"/>
</dbReference>
<dbReference type="SUPFAM" id="SSF55874">
    <property type="entry name" value="ATPase domain of HSP90 chaperone/DNA topoisomerase II/histidine kinase"/>
    <property type="match status" value="1"/>
</dbReference>
<feature type="domain" description="Response regulatory" evidence="5">
    <location>
        <begin position="201"/>
        <end position="317"/>
    </location>
</feature>
<dbReference type="EMBL" id="JXXE01000605">
    <property type="protein sequence ID" value="KIZ35828.1"/>
    <property type="molecule type" value="Genomic_DNA"/>
</dbReference>
<evidence type="ECO:0000259" key="4">
    <source>
        <dbReference type="PROSITE" id="PS50109"/>
    </source>
</evidence>
<dbReference type="InterPro" id="IPR001789">
    <property type="entry name" value="Sig_transdc_resp-reg_receiver"/>
</dbReference>
<comment type="caution">
    <text evidence="6">The sequence shown here is derived from an EMBL/GenBank/DDBJ whole genome shotgun (WGS) entry which is preliminary data.</text>
</comment>
<dbReference type="PRINTS" id="PR00344">
    <property type="entry name" value="BCTRLSENSOR"/>
</dbReference>
<dbReference type="PATRIC" id="fig|1076.23.peg.971"/>
<dbReference type="InterPro" id="IPR003594">
    <property type="entry name" value="HATPase_dom"/>
</dbReference>
<dbReference type="SUPFAM" id="SSF52172">
    <property type="entry name" value="CheY-like"/>
    <property type="match status" value="1"/>
</dbReference>
<dbReference type="InterPro" id="IPR011006">
    <property type="entry name" value="CheY-like_superfamily"/>
</dbReference>
<dbReference type="Gene3D" id="3.40.50.2300">
    <property type="match status" value="1"/>
</dbReference>
<feature type="modified residue" description="4-aspartylphosphate" evidence="3">
    <location>
        <position position="251"/>
    </location>
</feature>
<name>A0A0D7E4P5_RHOPL</name>
<proteinExistence type="predicted"/>
<dbReference type="GO" id="GO:0000160">
    <property type="term" value="P:phosphorelay signal transduction system"/>
    <property type="evidence" value="ECO:0007669"/>
    <property type="project" value="InterPro"/>
</dbReference>
<reference evidence="6 7" key="1">
    <citation type="submission" date="2014-11" db="EMBL/GenBank/DDBJ databases">
        <title>Genomics and ecophysiology of heterotrophic nitrogen fixing bacteria isolated from estuarine surface water.</title>
        <authorList>
            <person name="Bentzon-Tilia M."/>
            <person name="Severin I."/>
            <person name="Hansen L.H."/>
            <person name="Riemann L."/>
        </authorList>
    </citation>
    <scope>NUCLEOTIDE SEQUENCE [LARGE SCALE GENOMIC DNA]</scope>
    <source>
        <strain evidence="6 7">BAL398</strain>
    </source>
</reference>
<protein>
    <recommendedName>
        <fullName evidence="2">histidine kinase</fullName>
        <ecNumber evidence="2">2.7.13.3</ecNumber>
    </recommendedName>
</protein>
<dbReference type="SMART" id="SM00387">
    <property type="entry name" value="HATPase_c"/>
    <property type="match status" value="1"/>
</dbReference>
<sequence>ASDLTNGLLSFSRKQPLKPRSIDVNALIADTAKLLRATLGEQIEIDINPAPELRLALADPSQLGSALINLAINARDAMRDGGKLLLETGNVDLDQSYADHHDEVSAGRYVMLAVSDSGTGIPAAIRDRVFEPFFTTKPIGEGTGLGLSMVYGFIKQSGGHIEVYSEEGHGTTIRIYLPCASAQDPKLEGPAPALARGGKETLLVVEDDVLVRNYVMAHLAALGYTANSAATAAEALSMVDGGLEFDLLFTDVILSGGINGRQLADTLCKDRPRLKVLFTSGYTENAIVHHGRLDAGVHLLAKPYRRAQLAQMLRLVLDGKLEEPVK</sequence>
<dbReference type="EC" id="2.7.13.3" evidence="2"/>
<dbReference type="Pfam" id="PF00072">
    <property type="entry name" value="Response_reg"/>
    <property type="match status" value="1"/>
</dbReference>
<dbReference type="Gene3D" id="3.30.565.10">
    <property type="entry name" value="Histidine kinase-like ATPase, C-terminal domain"/>
    <property type="match status" value="1"/>
</dbReference>
<dbReference type="InterPro" id="IPR036890">
    <property type="entry name" value="HATPase_C_sf"/>
</dbReference>